<dbReference type="InterPro" id="IPR036864">
    <property type="entry name" value="Zn2-C6_fun-type_DNA-bd_sf"/>
</dbReference>
<comment type="caution">
    <text evidence="3">The sequence shown here is derived from an EMBL/GenBank/DDBJ whole genome shotgun (WGS) entry which is preliminary data.</text>
</comment>
<name>A0AA39YV51_9PEZI</name>
<dbReference type="PROSITE" id="PS50048">
    <property type="entry name" value="ZN2_CY6_FUNGAL_2"/>
    <property type="match status" value="1"/>
</dbReference>
<evidence type="ECO:0000256" key="1">
    <source>
        <dbReference type="ARBA" id="ARBA00023242"/>
    </source>
</evidence>
<sequence>MATSLLATKACTACAKAKRRCGRQTPECIRCATRGLTCAYPPSRPTCWVQISTPSPCDPDGTPGSQPLLTNTTTTTTQTLPLPSPLITSFLPQLTLSDLQQAWFLTPNTWSIHRIPPEDLAPVSSLHISIRRGIAHFQTLVSSWILSGSSPFIHARLYEQRMPRCVGDAFTTLTTYMFTKGAIWEGGARELALRVVGEKIVQTVEEESEREGVQMERKGRLDVFSHVARVHALMMLVVIGLFDGDIRLRHIAETHLPTLVSWNYAMLEAAKMAARSGELLMGNWLDHNTGDGQCDSGSAARKSGVDSLWQAFILSETIRRTWVVCSTAYGGYRLLQSGQLHCCGGLMFTTAEGVWDAPSAWAWAKMCAEKDVGFMEQAQTKRLFGERRPDEIDTFGKLVLTATYGPERMESWGVPVNA</sequence>
<evidence type="ECO:0000259" key="2">
    <source>
        <dbReference type="PROSITE" id="PS50048"/>
    </source>
</evidence>
<keyword evidence="4" id="KW-1185">Reference proteome</keyword>
<dbReference type="PRINTS" id="PR00755">
    <property type="entry name" value="AFLATOXINBRP"/>
</dbReference>
<dbReference type="CDD" id="cd00067">
    <property type="entry name" value="GAL4"/>
    <property type="match status" value="1"/>
</dbReference>
<accession>A0AA39YV51</accession>
<dbReference type="EMBL" id="JAULSV010000001">
    <property type="protein sequence ID" value="KAK0658080.1"/>
    <property type="molecule type" value="Genomic_DNA"/>
</dbReference>
<reference evidence="3" key="1">
    <citation type="submission" date="2023-06" db="EMBL/GenBank/DDBJ databases">
        <title>Genome-scale phylogeny and comparative genomics of the fungal order Sordariales.</title>
        <authorList>
            <consortium name="Lawrence Berkeley National Laboratory"/>
            <person name="Hensen N."/>
            <person name="Bonometti L."/>
            <person name="Westerberg I."/>
            <person name="Brannstrom I.O."/>
            <person name="Guillou S."/>
            <person name="Cros-Aarteil S."/>
            <person name="Calhoun S."/>
            <person name="Haridas S."/>
            <person name="Kuo A."/>
            <person name="Mondo S."/>
            <person name="Pangilinan J."/>
            <person name="Riley R."/>
            <person name="Labutti K."/>
            <person name="Andreopoulos B."/>
            <person name="Lipzen A."/>
            <person name="Chen C."/>
            <person name="Yanf M."/>
            <person name="Daum C."/>
            <person name="Ng V."/>
            <person name="Clum A."/>
            <person name="Steindorff A."/>
            <person name="Ohm R."/>
            <person name="Martin F."/>
            <person name="Silar P."/>
            <person name="Natvig D."/>
            <person name="Lalanne C."/>
            <person name="Gautier V."/>
            <person name="Ament-Velasquez S.L."/>
            <person name="Kruys A."/>
            <person name="Hutchinson M.I."/>
            <person name="Powell A.J."/>
            <person name="Barry K."/>
            <person name="Miller A.N."/>
            <person name="Grigoriev I.V."/>
            <person name="Debuchy R."/>
            <person name="Gladieux P."/>
            <person name="Thoren M.H."/>
            <person name="Johannesson H."/>
        </authorList>
    </citation>
    <scope>NUCLEOTIDE SEQUENCE</scope>
    <source>
        <strain evidence="3">SMH2532-1</strain>
    </source>
</reference>
<dbReference type="InterPro" id="IPR001138">
    <property type="entry name" value="Zn2Cys6_DnaBD"/>
</dbReference>
<dbReference type="SMART" id="SM00066">
    <property type="entry name" value="GAL4"/>
    <property type="match status" value="1"/>
</dbReference>
<dbReference type="GO" id="GO:0000981">
    <property type="term" value="F:DNA-binding transcription factor activity, RNA polymerase II-specific"/>
    <property type="evidence" value="ECO:0007669"/>
    <property type="project" value="InterPro"/>
</dbReference>
<dbReference type="SUPFAM" id="SSF57701">
    <property type="entry name" value="Zn2/Cys6 DNA-binding domain"/>
    <property type="match status" value="1"/>
</dbReference>
<keyword evidence="1" id="KW-0539">Nucleus</keyword>
<dbReference type="Pfam" id="PF00172">
    <property type="entry name" value="Zn_clus"/>
    <property type="match status" value="1"/>
</dbReference>
<gene>
    <name evidence="3" type="ORF">B0T16DRAFT_363413</name>
</gene>
<evidence type="ECO:0000313" key="3">
    <source>
        <dbReference type="EMBL" id="KAK0658080.1"/>
    </source>
</evidence>
<protein>
    <recommendedName>
        <fullName evidence="2">Zn(2)-C6 fungal-type domain-containing protein</fullName>
    </recommendedName>
</protein>
<dbReference type="PROSITE" id="PS00463">
    <property type="entry name" value="ZN2_CY6_FUNGAL_1"/>
    <property type="match status" value="1"/>
</dbReference>
<proteinExistence type="predicted"/>
<evidence type="ECO:0000313" key="4">
    <source>
        <dbReference type="Proteomes" id="UP001174936"/>
    </source>
</evidence>
<dbReference type="GO" id="GO:0008270">
    <property type="term" value="F:zinc ion binding"/>
    <property type="evidence" value="ECO:0007669"/>
    <property type="project" value="InterPro"/>
</dbReference>
<organism evidence="3 4">
    <name type="scientific">Cercophora newfieldiana</name>
    <dbReference type="NCBI Taxonomy" id="92897"/>
    <lineage>
        <taxon>Eukaryota</taxon>
        <taxon>Fungi</taxon>
        <taxon>Dikarya</taxon>
        <taxon>Ascomycota</taxon>
        <taxon>Pezizomycotina</taxon>
        <taxon>Sordariomycetes</taxon>
        <taxon>Sordariomycetidae</taxon>
        <taxon>Sordariales</taxon>
        <taxon>Lasiosphaeriaceae</taxon>
        <taxon>Cercophora</taxon>
    </lineage>
</organism>
<dbReference type="Gene3D" id="4.10.240.10">
    <property type="entry name" value="Zn(2)-C6 fungal-type DNA-binding domain"/>
    <property type="match status" value="1"/>
</dbReference>
<dbReference type="Proteomes" id="UP001174936">
    <property type="component" value="Unassembled WGS sequence"/>
</dbReference>
<feature type="domain" description="Zn(2)-C6 fungal-type" evidence="2">
    <location>
        <begin position="10"/>
        <end position="40"/>
    </location>
</feature>
<dbReference type="AlphaFoldDB" id="A0AA39YV51"/>